<dbReference type="PANTHER" id="PTHR47020">
    <property type="entry name" value="HILLARIN"/>
    <property type="match status" value="1"/>
</dbReference>
<keyword evidence="1 4" id="KW-0479">Metal-binding</keyword>
<evidence type="ECO:0000256" key="2">
    <source>
        <dbReference type="ARBA" id="ARBA00022833"/>
    </source>
</evidence>
<dbReference type="InterPro" id="IPR056564">
    <property type="entry name" value="Ig-like_KY"/>
</dbReference>
<dbReference type="SUPFAM" id="SSF54001">
    <property type="entry name" value="Cysteine proteinases"/>
    <property type="match status" value="1"/>
</dbReference>
<dbReference type="SMART" id="SM00460">
    <property type="entry name" value="TGc"/>
    <property type="match status" value="1"/>
</dbReference>
<name>A0ABR1C1N8_NECAM</name>
<dbReference type="InterPro" id="IPR053041">
    <property type="entry name" value="Transglut-like_Superfamily_Mod"/>
</dbReference>
<feature type="region of interest" description="Disordered" evidence="5">
    <location>
        <begin position="161"/>
        <end position="187"/>
    </location>
</feature>
<dbReference type="Gene3D" id="2.10.110.10">
    <property type="entry name" value="Cysteine Rich Protein"/>
    <property type="match status" value="1"/>
</dbReference>
<evidence type="ECO:0000256" key="5">
    <source>
        <dbReference type="SAM" id="MobiDB-lite"/>
    </source>
</evidence>
<keyword evidence="8" id="KW-1185">Reference proteome</keyword>
<evidence type="ECO:0000259" key="6">
    <source>
        <dbReference type="PROSITE" id="PS50023"/>
    </source>
</evidence>
<gene>
    <name evidence="7" type="primary">Necator_chrII.g4491</name>
    <name evidence="7" type="ORF">RB195_016699</name>
</gene>
<feature type="domain" description="LIM zinc-binding" evidence="6">
    <location>
        <begin position="95"/>
        <end position="162"/>
    </location>
</feature>
<dbReference type="Pfam" id="PF23265">
    <property type="entry name" value="Ig-like_KY"/>
    <property type="match status" value="2"/>
</dbReference>
<dbReference type="CDD" id="cd09443">
    <property type="entry name" value="LIM_Ltd-1"/>
    <property type="match status" value="1"/>
</dbReference>
<sequence>MGFFFSYGPHRRRKPAAVVVPISGYGGGGGGGGGVHPTGGGGGGGGGGCGCGCGCGVGAFTPANVCSRSRWRQASSTGDVVSIVALHPTDEMTKQTCHRCNKQVYPTDKVGPLKDSTFFHQGCFKCYICGTRLALKTYCNNRSDQNDKEVYCANHVPIAGPHDLPPSRSEGSPVENGTGKTSNGHRRDAGLADMKIAHAIKATQVAKPYPKIVHKGARYAVDYDAQTRLELLHRRAEDQLYDSFQNQRTKENEQFESETREEWERALADFARKHEKGQANIRNKDDLIRQLTIKREKKLETLHSKRRERERHQTAELVDRQAREMLDLFKQARSEQQAADSSYSSSAYPSTPPPPQPPSCSKRDIYTSTEYFSSIDEVAIHCARSEMTTFTDLIRALTSGARSDIDMARAIYRWITIKNLNTMIFDDSIEHDTPMGLLRGIKYGTESYHVLFKRLCSYAGLHCVVIKGYSKSAGYQPGYSFDDNRFRNTWNAVYLDGSWRFVQCNWGARHLVNAKDSDNENRSDGNLRYEYDDHYFMTDPEEFIYEFLPHDPNWQLLPRPITLKQFERIPFVRSLFFKYGLSFVDNRLESTLYTDKTGATSVAIRLPEKSGDSLIFHYNLKFFDSDENTVNGLSLKRFVMQSVSNGVVMFRVHAPSTRPLLLDIFANSVSSAHYLTGQPIKFKSVCKFKVVCDSLQVIMVPLPECASGEWGPAKATRLFGLRPISHIDAIINAGRSVEIRFKMTKRLCEVVSALHRNRTDDRVLQNCCRTILKGDQVSIFIDFPEEGQYGLDIYTRQDDQLVNGRQLLTHCCKYLIHSRNC</sequence>
<evidence type="ECO:0000313" key="8">
    <source>
        <dbReference type="Proteomes" id="UP001303046"/>
    </source>
</evidence>
<evidence type="ECO:0000256" key="4">
    <source>
        <dbReference type="PROSITE-ProRule" id="PRU00125"/>
    </source>
</evidence>
<reference evidence="7 8" key="1">
    <citation type="submission" date="2023-08" db="EMBL/GenBank/DDBJ databases">
        <title>A Necator americanus chromosomal reference genome.</title>
        <authorList>
            <person name="Ilik V."/>
            <person name="Petrzelkova K.J."/>
            <person name="Pardy F."/>
            <person name="Fuh T."/>
            <person name="Niatou-Singa F.S."/>
            <person name="Gouil Q."/>
            <person name="Baker L."/>
            <person name="Ritchie M.E."/>
            <person name="Jex A.R."/>
            <person name="Gazzola D."/>
            <person name="Li H."/>
            <person name="Toshio Fujiwara R."/>
            <person name="Zhan B."/>
            <person name="Aroian R.V."/>
            <person name="Pafco B."/>
            <person name="Schwarz E.M."/>
        </authorList>
    </citation>
    <scope>NUCLEOTIDE SEQUENCE [LARGE SCALE GENOMIC DNA]</scope>
    <source>
        <strain evidence="7 8">Aroian</strain>
        <tissue evidence="7">Whole animal</tissue>
    </source>
</reference>
<dbReference type="Proteomes" id="UP001303046">
    <property type="component" value="Unassembled WGS sequence"/>
</dbReference>
<accession>A0ABR1C1N8</accession>
<keyword evidence="2 4" id="KW-0862">Zinc</keyword>
<dbReference type="SMART" id="SM00132">
    <property type="entry name" value="LIM"/>
    <property type="match status" value="1"/>
</dbReference>
<dbReference type="Pfam" id="PF00412">
    <property type="entry name" value="LIM"/>
    <property type="match status" value="1"/>
</dbReference>
<evidence type="ECO:0000256" key="3">
    <source>
        <dbReference type="ARBA" id="ARBA00023038"/>
    </source>
</evidence>
<organism evidence="7 8">
    <name type="scientific">Necator americanus</name>
    <name type="common">Human hookworm</name>
    <dbReference type="NCBI Taxonomy" id="51031"/>
    <lineage>
        <taxon>Eukaryota</taxon>
        <taxon>Metazoa</taxon>
        <taxon>Ecdysozoa</taxon>
        <taxon>Nematoda</taxon>
        <taxon>Chromadorea</taxon>
        <taxon>Rhabditida</taxon>
        <taxon>Rhabditina</taxon>
        <taxon>Rhabditomorpha</taxon>
        <taxon>Strongyloidea</taxon>
        <taxon>Ancylostomatidae</taxon>
        <taxon>Bunostominae</taxon>
        <taxon>Necator</taxon>
    </lineage>
</organism>
<dbReference type="PANTHER" id="PTHR47020:SF1">
    <property type="entry name" value="HILLARIN"/>
    <property type="match status" value="1"/>
</dbReference>
<dbReference type="InterPro" id="IPR038765">
    <property type="entry name" value="Papain-like_cys_pep_sf"/>
</dbReference>
<feature type="region of interest" description="Disordered" evidence="5">
    <location>
        <begin position="338"/>
        <end position="363"/>
    </location>
</feature>
<dbReference type="InterPro" id="IPR002931">
    <property type="entry name" value="Transglutaminase-like"/>
</dbReference>
<protein>
    <recommendedName>
        <fullName evidence="6">LIM zinc-binding domain-containing protein</fullName>
    </recommendedName>
</protein>
<proteinExistence type="predicted"/>
<dbReference type="EMBL" id="JAVFWL010000002">
    <property type="protein sequence ID" value="KAK6732472.1"/>
    <property type="molecule type" value="Genomic_DNA"/>
</dbReference>
<evidence type="ECO:0000313" key="7">
    <source>
        <dbReference type="EMBL" id="KAK6732472.1"/>
    </source>
</evidence>
<dbReference type="PROSITE" id="PS50023">
    <property type="entry name" value="LIM_DOMAIN_2"/>
    <property type="match status" value="1"/>
</dbReference>
<dbReference type="PROSITE" id="PS00478">
    <property type="entry name" value="LIM_DOMAIN_1"/>
    <property type="match status" value="1"/>
</dbReference>
<keyword evidence="3 4" id="KW-0440">LIM domain</keyword>
<comment type="caution">
    <text evidence="7">The sequence shown here is derived from an EMBL/GenBank/DDBJ whole genome shotgun (WGS) entry which is preliminary data.</text>
</comment>
<dbReference type="InterPro" id="IPR001781">
    <property type="entry name" value="Znf_LIM"/>
</dbReference>
<evidence type="ECO:0000256" key="1">
    <source>
        <dbReference type="ARBA" id="ARBA00022723"/>
    </source>
</evidence>